<dbReference type="PANTHER" id="PTHR24221">
    <property type="entry name" value="ATP-BINDING CASSETTE SUB-FAMILY B"/>
    <property type="match status" value="1"/>
</dbReference>
<feature type="domain" description="ABC transmembrane type-1" evidence="9">
    <location>
        <begin position="43"/>
        <end position="317"/>
    </location>
</feature>
<dbReference type="Pfam" id="PF00005">
    <property type="entry name" value="ABC_tran"/>
    <property type="match status" value="1"/>
</dbReference>
<evidence type="ECO:0000256" key="4">
    <source>
        <dbReference type="ARBA" id="ARBA00022840"/>
    </source>
</evidence>
<dbReference type="GO" id="GO:0034040">
    <property type="term" value="F:ATPase-coupled lipid transmembrane transporter activity"/>
    <property type="evidence" value="ECO:0007669"/>
    <property type="project" value="TreeGrafter"/>
</dbReference>
<dbReference type="OrthoDB" id="9806127at2"/>
<evidence type="ECO:0000313" key="11">
    <source>
        <dbReference type="Proteomes" id="UP000286482"/>
    </source>
</evidence>
<accession>A0A420E602</accession>
<dbReference type="GO" id="GO:0005886">
    <property type="term" value="C:plasma membrane"/>
    <property type="evidence" value="ECO:0007669"/>
    <property type="project" value="UniProtKB-SubCell"/>
</dbReference>
<comment type="subcellular location">
    <subcellularLocation>
        <location evidence="1">Cell membrane</location>
        <topology evidence="1">Multi-pass membrane protein</topology>
    </subcellularLocation>
</comment>
<sequence length="560" mass="62605">MQQLSAERQTQLGAWLKAEHQNYAFQIRVQLGLGAVRFASQCFLYWVLANFTHNLLISAQLTSSAQLIQFAISLAIYFTCLSIEGRYRQYFEALVIEDYHQRLVANLESSSFALVRRHSTVAWQQYFLVQIPALASYISAYQPQRLLSVCVPIFVLVLVTPVSWVVALILAMSIPLIPMFMVLLGKSTASAHRKHFLAIERLGQLFLDRLRASQVIDIFSAQTREIERMQVASQVLLQRTMQVLRLAFLNSSVLDFFSTIAVALVAVFVGFSLLGEISFGHASQPLVLAQGLFLLLISPAFFAEMKELGRLYHAKAEAVAAADELSDLLFEPLAPIDEHSDLGFSGVQLPATQISNELGQAIVRFDALEIKTGDWLRIAGESGSGKTSFIEALLGLRSLDNVEPELHAHLRSMRHRANYLGQQAIIKPGTVRQNINIHSKLDDQQIALILDKVELCSWLAQLDKGLDSEMGEHPPLSGGQAQRLALARALACEREVYIFDEPTAHLTAGQHQQLCALIFQQLKHKTVVWVSHKDIPETWFDHQWHIGANGVLQEIKDHAA</sequence>
<dbReference type="Pfam" id="PF00664">
    <property type="entry name" value="ABC_membrane"/>
    <property type="match status" value="1"/>
</dbReference>
<dbReference type="Gene3D" id="1.20.1560.10">
    <property type="entry name" value="ABC transporter type 1, transmembrane domain"/>
    <property type="match status" value="1"/>
</dbReference>
<proteinExistence type="predicted"/>
<dbReference type="InterPro" id="IPR003439">
    <property type="entry name" value="ABC_transporter-like_ATP-bd"/>
</dbReference>
<dbReference type="InterPro" id="IPR039421">
    <property type="entry name" value="Type_1_exporter"/>
</dbReference>
<evidence type="ECO:0000256" key="5">
    <source>
        <dbReference type="ARBA" id="ARBA00022989"/>
    </source>
</evidence>
<dbReference type="CDD" id="cd18584">
    <property type="entry name" value="ABC_6TM_AarD_CydD"/>
    <property type="match status" value="1"/>
</dbReference>
<evidence type="ECO:0000256" key="7">
    <source>
        <dbReference type="SAM" id="Phobius"/>
    </source>
</evidence>
<comment type="caution">
    <text evidence="10">The sequence shown here is derived from an EMBL/GenBank/DDBJ whole genome shotgun (WGS) entry which is preliminary data.</text>
</comment>
<feature type="domain" description="ABC transporter" evidence="8">
    <location>
        <begin position="347"/>
        <end position="560"/>
    </location>
</feature>
<name>A0A420E602_9ALTE</name>
<gene>
    <name evidence="10" type="ORF">DBZ36_19740</name>
</gene>
<evidence type="ECO:0000256" key="6">
    <source>
        <dbReference type="ARBA" id="ARBA00023136"/>
    </source>
</evidence>
<reference evidence="10 11" key="1">
    <citation type="submission" date="2018-09" db="EMBL/GenBank/DDBJ databases">
        <authorList>
            <person name="Wang Z."/>
        </authorList>
    </citation>
    <scope>NUCLEOTIDE SEQUENCE [LARGE SCALE GENOMIC DNA]</scope>
    <source>
        <strain evidence="10 11">ALS 81</strain>
    </source>
</reference>
<feature type="transmembrane region" description="Helical" evidence="7">
    <location>
        <begin position="55"/>
        <end position="78"/>
    </location>
</feature>
<dbReference type="SUPFAM" id="SSF52540">
    <property type="entry name" value="P-loop containing nucleoside triphosphate hydrolases"/>
    <property type="match status" value="1"/>
</dbReference>
<dbReference type="PROSITE" id="PS00211">
    <property type="entry name" value="ABC_TRANSPORTER_1"/>
    <property type="match status" value="1"/>
</dbReference>
<dbReference type="PROSITE" id="PS50893">
    <property type="entry name" value="ABC_TRANSPORTER_2"/>
    <property type="match status" value="1"/>
</dbReference>
<dbReference type="InterPro" id="IPR017871">
    <property type="entry name" value="ABC_transporter-like_CS"/>
</dbReference>
<evidence type="ECO:0000256" key="3">
    <source>
        <dbReference type="ARBA" id="ARBA00022741"/>
    </source>
</evidence>
<dbReference type="GO" id="GO:0005524">
    <property type="term" value="F:ATP binding"/>
    <property type="evidence" value="ECO:0007669"/>
    <property type="project" value="UniProtKB-KW"/>
</dbReference>
<feature type="transmembrane region" description="Helical" evidence="7">
    <location>
        <begin position="153"/>
        <end position="184"/>
    </location>
</feature>
<dbReference type="EMBL" id="RAQO01000012">
    <property type="protein sequence ID" value="RKF13292.1"/>
    <property type="molecule type" value="Genomic_DNA"/>
</dbReference>
<evidence type="ECO:0000256" key="1">
    <source>
        <dbReference type="ARBA" id="ARBA00004651"/>
    </source>
</evidence>
<keyword evidence="6 7" id="KW-0472">Membrane</keyword>
<dbReference type="InterPro" id="IPR036640">
    <property type="entry name" value="ABC1_TM_sf"/>
</dbReference>
<evidence type="ECO:0000256" key="2">
    <source>
        <dbReference type="ARBA" id="ARBA00022692"/>
    </source>
</evidence>
<evidence type="ECO:0000313" key="10">
    <source>
        <dbReference type="EMBL" id="RKF13292.1"/>
    </source>
</evidence>
<feature type="transmembrane region" description="Helical" evidence="7">
    <location>
        <begin position="246"/>
        <end position="274"/>
    </location>
</feature>
<keyword evidence="2 7" id="KW-0812">Transmembrane</keyword>
<organism evidence="10 11">
    <name type="scientific">Alginatibacterium sediminis</name>
    <dbReference type="NCBI Taxonomy" id="2164068"/>
    <lineage>
        <taxon>Bacteria</taxon>
        <taxon>Pseudomonadati</taxon>
        <taxon>Pseudomonadota</taxon>
        <taxon>Gammaproteobacteria</taxon>
        <taxon>Alteromonadales</taxon>
        <taxon>Alteromonadaceae</taxon>
        <taxon>Alginatibacterium</taxon>
    </lineage>
</organism>
<keyword evidence="4 10" id="KW-0067">ATP-binding</keyword>
<evidence type="ECO:0000259" key="9">
    <source>
        <dbReference type="PROSITE" id="PS50929"/>
    </source>
</evidence>
<dbReference type="PROSITE" id="PS50929">
    <property type="entry name" value="ABC_TM1F"/>
    <property type="match status" value="1"/>
</dbReference>
<dbReference type="SMART" id="SM00382">
    <property type="entry name" value="AAA"/>
    <property type="match status" value="1"/>
</dbReference>
<dbReference type="Proteomes" id="UP000286482">
    <property type="component" value="Unassembled WGS sequence"/>
</dbReference>
<dbReference type="GO" id="GO:0016887">
    <property type="term" value="F:ATP hydrolysis activity"/>
    <property type="evidence" value="ECO:0007669"/>
    <property type="project" value="InterPro"/>
</dbReference>
<evidence type="ECO:0000259" key="8">
    <source>
        <dbReference type="PROSITE" id="PS50893"/>
    </source>
</evidence>
<dbReference type="InterPro" id="IPR011527">
    <property type="entry name" value="ABC1_TM_dom"/>
</dbReference>
<keyword evidence="3" id="KW-0547">Nucleotide-binding</keyword>
<protein>
    <submittedName>
        <fullName evidence="10">ATP-binding cassette domain-containing protein</fullName>
    </submittedName>
</protein>
<keyword evidence="11" id="KW-1185">Reference proteome</keyword>
<dbReference type="RefSeq" id="WP_120356705.1">
    <property type="nucleotide sequence ID" value="NZ_RAQO01000012.1"/>
</dbReference>
<dbReference type="SUPFAM" id="SSF90123">
    <property type="entry name" value="ABC transporter transmembrane region"/>
    <property type="match status" value="1"/>
</dbReference>
<dbReference type="InterPro" id="IPR003593">
    <property type="entry name" value="AAA+_ATPase"/>
</dbReference>
<feature type="transmembrane region" description="Helical" evidence="7">
    <location>
        <begin position="286"/>
        <end position="303"/>
    </location>
</feature>
<dbReference type="GO" id="GO:0140359">
    <property type="term" value="F:ABC-type transporter activity"/>
    <property type="evidence" value="ECO:0007669"/>
    <property type="project" value="InterPro"/>
</dbReference>
<keyword evidence="5 7" id="KW-1133">Transmembrane helix</keyword>
<feature type="transmembrane region" description="Helical" evidence="7">
    <location>
        <begin position="31"/>
        <end position="49"/>
    </location>
</feature>
<dbReference type="PANTHER" id="PTHR24221:SF261">
    <property type="entry name" value="GLUTATHIONE_L-CYSTEINE TRANSPORT SYSTEM ATP-BINDING_PERMEASE PROTEIN CYDD"/>
    <property type="match status" value="1"/>
</dbReference>
<dbReference type="AlphaFoldDB" id="A0A420E602"/>
<dbReference type="Gene3D" id="3.40.50.300">
    <property type="entry name" value="P-loop containing nucleotide triphosphate hydrolases"/>
    <property type="match status" value="1"/>
</dbReference>
<dbReference type="InterPro" id="IPR027417">
    <property type="entry name" value="P-loop_NTPase"/>
</dbReference>